<dbReference type="InterPro" id="IPR053145">
    <property type="entry name" value="AB_hydrolase_Est10"/>
</dbReference>
<dbReference type="Pfam" id="PF12146">
    <property type="entry name" value="Hydrolase_4"/>
    <property type="match status" value="1"/>
</dbReference>
<dbReference type="SUPFAM" id="SSF53474">
    <property type="entry name" value="alpha/beta-Hydrolases"/>
    <property type="match status" value="1"/>
</dbReference>
<evidence type="ECO:0000259" key="2">
    <source>
        <dbReference type="Pfam" id="PF12146"/>
    </source>
</evidence>
<dbReference type="Gene3D" id="3.40.50.1820">
    <property type="entry name" value="alpha/beta hydrolase"/>
    <property type="match status" value="1"/>
</dbReference>
<evidence type="ECO:0000313" key="3">
    <source>
        <dbReference type="EMBL" id="MEK8032750.1"/>
    </source>
</evidence>
<comment type="caution">
    <text evidence="3">The sequence shown here is derived from an EMBL/GenBank/DDBJ whole genome shotgun (WGS) entry which is preliminary data.</text>
</comment>
<dbReference type="EMBL" id="JBBUTG010000012">
    <property type="protein sequence ID" value="MEK8032750.1"/>
    <property type="molecule type" value="Genomic_DNA"/>
</dbReference>
<dbReference type="Proteomes" id="UP001371218">
    <property type="component" value="Unassembled WGS sequence"/>
</dbReference>
<name>A0ABU9BVX5_9BURK</name>
<keyword evidence="4" id="KW-1185">Reference proteome</keyword>
<dbReference type="PANTHER" id="PTHR43265">
    <property type="entry name" value="ESTERASE ESTD"/>
    <property type="match status" value="1"/>
</dbReference>
<dbReference type="InterPro" id="IPR029058">
    <property type="entry name" value="AB_hydrolase_fold"/>
</dbReference>
<dbReference type="InterPro" id="IPR022742">
    <property type="entry name" value="Hydrolase_4"/>
</dbReference>
<accession>A0ABU9BVX5</accession>
<gene>
    <name evidence="3" type="ORF">AACH06_18165</name>
</gene>
<feature type="domain" description="Serine aminopeptidase S33" evidence="2">
    <location>
        <begin position="145"/>
        <end position="235"/>
    </location>
</feature>
<feature type="chain" id="PRO_5047024723" evidence="1">
    <location>
        <begin position="26"/>
        <end position="446"/>
    </location>
</feature>
<organism evidence="3 4">
    <name type="scientific">Ideonella lacteola</name>
    <dbReference type="NCBI Taxonomy" id="2984193"/>
    <lineage>
        <taxon>Bacteria</taxon>
        <taxon>Pseudomonadati</taxon>
        <taxon>Pseudomonadota</taxon>
        <taxon>Betaproteobacteria</taxon>
        <taxon>Burkholderiales</taxon>
        <taxon>Sphaerotilaceae</taxon>
        <taxon>Ideonella</taxon>
    </lineage>
</organism>
<dbReference type="RefSeq" id="WP_341427172.1">
    <property type="nucleotide sequence ID" value="NZ_JBBUTG010000012.1"/>
</dbReference>
<evidence type="ECO:0000313" key="4">
    <source>
        <dbReference type="Proteomes" id="UP001371218"/>
    </source>
</evidence>
<evidence type="ECO:0000256" key="1">
    <source>
        <dbReference type="SAM" id="SignalP"/>
    </source>
</evidence>
<proteinExistence type="predicted"/>
<dbReference type="PANTHER" id="PTHR43265:SF1">
    <property type="entry name" value="ESTERASE ESTD"/>
    <property type="match status" value="1"/>
</dbReference>
<sequence length="446" mass="47225">MKASVGAALALTLMLGAWPGLRATAAPGGPDVAACATGLYRLADGGSVDLAPAAPAGSLRWRRLDGTTGLLSPAEGPRWRSTLGWTGRDDGVDVDMSECAAGRIRFGGQPGRRVAFDTQDATFGAADGALLAGRLVMPTGPDRAPIVVLIHGSEDTSALERFSLQRLLPAMGVGVFVYDKRGTGRSTGTFTHDLHQLARDAASAINQARRMAGPRATRVGVYGTSQGGWTAPLAARIAPVDFLMVGYGLAVSPFDEDREAIALDMSRHGFSGEDAAKAQEVGVAARAILLSRFDSGYDGLRAVLAKYGREPWLPHVRGNVTHLMINTPEAFLRAEGPRLFHGVIPDHDPMPALQAVPARQLWVLGAEDIDAPYAETYRRLKALRAAGRPVSVVVYRNVEHGLYEFETASSGERLSTRQPASLLGLLAGFARDGTVPSTIAEADVTR</sequence>
<keyword evidence="3" id="KW-0378">Hydrolase</keyword>
<feature type="signal peptide" evidence="1">
    <location>
        <begin position="1"/>
        <end position="25"/>
    </location>
</feature>
<protein>
    <submittedName>
        <fullName evidence="3">Alpha/beta hydrolase</fullName>
    </submittedName>
</protein>
<keyword evidence="1" id="KW-0732">Signal</keyword>
<reference evidence="3 4" key="1">
    <citation type="submission" date="2024-04" db="EMBL/GenBank/DDBJ databases">
        <title>Novel species of the genus Ideonella isolated from streams.</title>
        <authorList>
            <person name="Lu H."/>
        </authorList>
    </citation>
    <scope>NUCLEOTIDE SEQUENCE [LARGE SCALE GENOMIC DNA]</scope>
    <source>
        <strain evidence="3 4">DXS29W</strain>
    </source>
</reference>
<dbReference type="GO" id="GO:0016787">
    <property type="term" value="F:hydrolase activity"/>
    <property type="evidence" value="ECO:0007669"/>
    <property type="project" value="UniProtKB-KW"/>
</dbReference>